<dbReference type="SMART" id="SM00966">
    <property type="entry name" value="SpoVT_AbrB"/>
    <property type="match status" value="1"/>
</dbReference>
<name>A0ABY3PTD4_9CYAN</name>
<dbReference type="PROSITE" id="PS51740">
    <property type="entry name" value="SPOVT_ABRB"/>
    <property type="match status" value="1"/>
</dbReference>
<dbReference type="EMBL" id="CP063845">
    <property type="protein sequence ID" value="UFP97013.1"/>
    <property type="molecule type" value="Genomic_DNA"/>
</dbReference>
<dbReference type="RefSeq" id="WP_418887023.1">
    <property type="nucleotide sequence ID" value="NZ_CP063845.1"/>
</dbReference>
<dbReference type="NCBIfam" id="TIGR01439">
    <property type="entry name" value="lp_hng_hel_AbrB"/>
    <property type="match status" value="1"/>
</dbReference>
<accession>A0ABY3PTD4</accession>
<dbReference type="InterPro" id="IPR037914">
    <property type="entry name" value="SpoVT-AbrB_sf"/>
</dbReference>
<dbReference type="SUPFAM" id="SSF89447">
    <property type="entry name" value="AbrB/MazE/MraZ-like"/>
    <property type="match status" value="1"/>
</dbReference>
<evidence type="ECO:0000259" key="2">
    <source>
        <dbReference type="PROSITE" id="PS51740"/>
    </source>
</evidence>
<sequence>MSHNPALSHSHTLNLGARGRLVLPAAVREQLGLREGDRLVLTVQPDGSLRLVGLRAQVTKLQGLYKNTSPGADWAGALIEERRLEARQESDA</sequence>
<feature type="domain" description="SpoVT-AbrB" evidence="2">
    <location>
        <begin position="10"/>
        <end position="56"/>
    </location>
</feature>
<evidence type="ECO:0000313" key="4">
    <source>
        <dbReference type="Proteomes" id="UP001054846"/>
    </source>
</evidence>
<keyword evidence="1 3" id="KW-0238">DNA-binding</keyword>
<dbReference type="InterPro" id="IPR035642">
    <property type="entry name" value="MraZ_N"/>
</dbReference>
<dbReference type="Proteomes" id="UP001054846">
    <property type="component" value="Chromosome"/>
</dbReference>
<dbReference type="Gene3D" id="2.10.260.10">
    <property type="match status" value="1"/>
</dbReference>
<evidence type="ECO:0000256" key="1">
    <source>
        <dbReference type="PROSITE-ProRule" id="PRU01076"/>
    </source>
</evidence>
<dbReference type="Pfam" id="PF04014">
    <property type="entry name" value="MazE_antitoxin"/>
    <property type="match status" value="1"/>
</dbReference>
<reference evidence="3 4" key="1">
    <citation type="journal article" date="2021" name="Genome Biol. Evol.">
        <title>Complete Genome Sequencing of a Novel Gloeobacter Species from a Waterfall Cave in Mexico.</title>
        <authorList>
            <person name="Saw J.H."/>
            <person name="Cardona T."/>
            <person name="Montejano G."/>
        </authorList>
    </citation>
    <scope>NUCLEOTIDE SEQUENCE [LARGE SCALE GENOMIC DNA]</scope>
    <source>
        <strain evidence="3">MG652769</strain>
    </source>
</reference>
<dbReference type="CDD" id="cd16320">
    <property type="entry name" value="MraZ_N"/>
    <property type="match status" value="1"/>
</dbReference>
<protein>
    <submittedName>
        <fullName evidence="3">AbrB/MazE/SpoVT family DNA-binding domain-containing protein</fullName>
    </submittedName>
</protein>
<proteinExistence type="predicted"/>
<gene>
    <name evidence="3" type="ORF">ISF26_15650</name>
</gene>
<organism evidence="3 4">
    <name type="scientific">Gloeobacter morelensis MG652769</name>
    <dbReference type="NCBI Taxonomy" id="2781736"/>
    <lineage>
        <taxon>Bacteria</taxon>
        <taxon>Bacillati</taxon>
        <taxon>Cyanobacteriota</taxon>
        <taxon>Cyanophyceae</taxon>
        <taxon>Gloeobacterales</taxon>
        <taxon>Gloeobacteraceae</taxon>
        <taxon>Gloeobacter</taxon>
        <taxon>Gloeobacter morelensis</taxon>
    </lineage>
</organism>
<keyword evidence="4" id="KW-1185">Reference proteome</keyword>
<evidence type="ECO:0000313" key="3">
    <source>
        <dbReference type="EMBL" id="UFP97013.1"/>
    </source>
</evidence>
<dbReference type="GO" id="GO:0003677">
    <property type="term" value="F:DNA binding"/>
    <property type="evidence" value="ECO:0007669"/>
    <property type="project" value="UniProtKB-KW"/>
</dbReference>
<dbReference type="InterPro" id="IPR007159">
    <property type="entry name" value="SpoVT-AbrB_dom"/>
</dbReference>